<dbReference type="KEGG" id="lang:109333864"/>
<feature type="domain" description="PPM-type phosphatase" evidence="13">
    <location>
        <begin position="114"/>
        <end position="365"/>
    </location>
</feature>
<name>A0A1J7GCB7_LUPAN</name>
<evidence type="ECO:0000256" key="8">
    <source>
        <dbReference type="ARBA" id="ARBA00022912"/>
    </source>
</evidence>
<evidence type="ECO:0000256" key="2">
    <source>
        <dbReference type="ARBA" id="ARBA00001946"/>
    </source>
</evidence>
<dbReference type="GO" id="GO:0004722">
    <property type="term" value="F:protein serine/threonine phosphatase activity"/>
    <property type="evidence" value="ECO:0007669"/>
    <property type="project" value="UniProtKB-EC"/>
</dbReference>
<dbReference type="EC" id="3.1.3.16" evidence="4"/>
<dbReference type="CDD" id="cd00143">
    <property type="entry name" value="PP2Cc"/>
    <property type="match status" value="1"/>
</dbReference>
<dbReference type="Proteomes" id="UP000188354">
    <property type="component" value="Chromosome LG19"/>
</dbReference>
<evidence type="ECO:0000256" key="12">
    <source>
        <dbReference type="RuleBase" id="RU003465"/>
    </source>
</evidence>
<evidence type="ECO:0000313" key="14">
    <source>
        <dbReference type="EMBL" id="OIV92025.1"/>
    </source>
</evidence>
<dbReference type="SUPFAM" id="SSF81606">
    <property type="entry name" value="PP2C-like"/>
    <property type="match status" value="1"/>
</dbReference>
<evidence type="ECO:0000256" key="11">
    <source>
        <dbReference type="ARBA" id="ARBA00048336"/>
    </source>
</evidence>
<reference evidence="14 15" key="1">
    <citation type="journal article" date="2017" name="Plant Biotechnol. J.">
        <title>A comprehensive draft genome sequence for lupin (Lupinus angustifolius), an emerging health food: insights into plant-microbe interactions and legume evolution.</title>
        <authorList>
            <person name="Hane J.K."/>
            <person name="Ming Y."/>
            <person name="Kamphuis L.G."/>
            <person name="Nelson M.N."/>
            <person name="Garg G."/>
            <person name="Atkins C.A."/>
            <person name="Bayer P.E."/>
            <person name="Bravo A."/>
            <person name="Bringans S."/>
            <person name="Cannon S."/>
            <person name="Edwards D."/>
            <person name="Foley R."/>
            <person name="Gao L.L."/>
            <person name="Harrison M.J."/>
            <person name="Huang W."/>
            <person name="Hurgobin B."/>
            <person name="Li S."/>
            <person name="Liu C.W."/>
            <person name="McGrath A."/>
            <person name="Morahan G."/>
            <person name="Murray J."/>
            <person name="Weller J."/>
            <person name="Jian J."/>
            <person name="Singh K.B."/>
        </authorList>
    </citation>
    <scope>NUCLEOTIDE SEQUENCE [LARGE SCALE GENOMIC DNA]</scope>
    <source>
        <strain evidence="15">cv. Tanjil</strain>
        <tissue evidence="14">Whole plant</tissue>
    </source>
</reference>
<evidence type="ECO:0000256" key="6">
    <source>
        <dbReference type="ARBA" id="ARBA00022801"/>
    </source>
</evidence>
<evidence type="ECO:0000256" key="1">
    <source>
        <dbReference type="ARBA" id="ARBA00001936"/>
    </source>
</evidence>
<gene>
    <name evidence="14" type="ORF">TanjilG_20182</name>
</gene>
<evidence type="ECO:0000313" key="15">
    <source>
        <dbReference type="Proteomes" id="UP000188354"/>
    </source>
</evidence>
<dbReference type="PROSITE" id="PS51746">
    <property type="entry name" value="PPM_2"/>
    <property type="match status" value="1"/>
</dbReference>
<evidence type="ECO:0000256" key="5">
    <source>
        <dbReference type="ARBA" id="ARBA00022723"/>
    </source>
</evidence>
<comment type="cofactor">
    <cofactor evidence="2">
        <name>Mg(2+)</name>
        <dbReference type="ChEBI" id="CHEBI:18420"/>
    </cofactor>
</comment>
<proteinExistence type="inferred from homology"/>
<dbReference type="InterPro" id="IPR015655">
    <property type="entry name" value="PP2C"/>
</dbReference>
<dbReference type="GO" id="GO:0009738">
    <property type="term" value="P:abscisic acid-activated signaling pathway"/>
    <property type="evidence" value="ECO:0007669"/>
    <property type="project" value="UniProtKB-ARBA"/>
</dbReference>
<dbReference type="SMART" id="SM00332">
    <property type="entry name" value="PP2Cc"/>
    <property type="match status" value="1"/>
</dbReference>
<protein>
    <recommendedName>
        <fullName evidence="4">protein-serine/threonine phosphatase</fullName>
        <ecNumber evidence="4">3.1.3.16</ecNumber>
    </recommendedName>
</protein>
<dbReference type="Gramene" id="OIV92025">
    <property type="protein sequence ID" value="OIV92025"/>
    <property type="gene ID" value="TanjilG_20182"/>
</dbReference>
<dbReference type="EMBL" id="CM007379">
    <property type="protein sequence ID" value="OIV92025.1"/>
    <property type="molecule type" value="Genomic_DNA"/>
</dbReference>
<keyword evidence="9" id="KW-0464">Manganese</keyword>
<dbReference type="Pfam" id="PF00481">
    <property type="entry name" value="PP2C"/>
    <property type="match status" value="1"/>
</dbReference>
<keyword evidence="7" id="KW-0460">Magnesium</keyword>
<comment type="cofactor">
    <cofactor evidence="1">
        <name>Mn(2+)</name>
        <dbReference type="ChEBI" id="CHEBI:29035"/>
    </cofactor>
</comment>
<evidence type="ECO:0000256" key="4">
    <source>
        <dbReference type="ARBA" id="ARBA00013081"/>
    </source>
</evidence>
<dbReference type="OrthoDB" id="10264738at2759"/>
<accession>A0A1J7GCB7</accession>
<comment type="catalytic activity">
    <reaction evidence="10">
        <text>O-phospho-L-seryl-[protein] + H2O = L-seryl-[protein] + phosphate</text>
        <dbReference type="Rhea" id="RHEA:20629"/>
        <dbReference type="Rhea" id="RHEA-COMP:9863"/>
        <dbReference type="Rhea" id="RHEA-COMP:11604"/>
        <dbReference type="ChEBI" id="CHEBI:15377"/>
        <dbReference type="ChEBI" id="CHEBI:29999"/>
        <dbReference type="ChEBI" id="CHEBI:43474"/>
        <dbReference type="ChEBI" id="CHEBI:83421"/>
        <dbReference type="EC" id="3.1.3.16"/>
    </reaction>
</comment>
<dbReference type="FunFam" id="3.60.40.10:FF:000044">
    <property type="entry name" value="probable protein phosphatase 2C 25"/>
    <property type="match status" value="1"/>
</dbReference>
<evidence type="ECO:0000256" key="3">
    <source>
        <dbReference type="ARBA" id="ARBA00006702"/>
    </source>
</evidence>
<evidence type="ECO:0000256" key="10">
    <source>
        <dbReference type="ARBA" id="ARBA00047761"/>
    </source>
</evidence>
<keyword evidence="6 12" id="KW-0378">Hydrolase</keyword>
<dbReference type="InterPro" id="IPR036457">
    <property type="entry name" value="PPM-type-like_dom_sf"/>
</dbReference>
<keyword evidence="8 12" id="KW-0904">Protein phosphatase</keyword>
<dbReference type="Gene3D" id="3.60.40.10">
    <property type="entry name" value="PPM-type phosphatase domain"/>
    <property type="match status" value="1"/>
</dbReference>
<dbReference type="InterPro" id="IPR001932">
    <property type="entry name" value="PPM-type_phosphatase-like_dom"/>
</dbReference>
<sequence length="369" mass="40287">MSFSVVLSNSPIFSLFPKNKNSIISSSSEPLPLLPSTTSSCSSPSSPSSPFHFVLPKTVNGFSGAGSAPSSSALKRKRPAKLDIPVVASLTVGVQDAAVPMAEERDVVEVEGRGFAVYCKRGRREHMEDRYSAAVDFHGEPKQAFFGIYDGHGGTKASEFAAHNLEKNVMDEVVSRDESDVEEAVKCGYLNTDSDFLKENLHGGSCCVTTLIRNGNLIVSNVGDCRAVISRGGVAEALTSDHRPSREDERERIETQGGYIDIYHGVWRIEGSLAVSRGIGDRHLKQWVIAEPETKVFRIEPLHDLLILASDGLWEKVSNQEAVDFSRPFCVGSNRQQPLLACKMLVDLSVSRGSIDDISVMIIKLQNYI</sequence>
<evidence type="ECO:0000256" key="7">
    <source>
        <dbReference type="ARBA" id="ARBA00022842"/>
    </source>
</evidence>
<dbReference type="PROSITE" id="PS01032">
    <property type="entry name" value="PPM_1"/>
    <property type="match status" value="1"/>
</dbReference>
<dbReference type="OMA" id="CINNDKP"/>
<evidence type="ECO:0000256" key="9">
    <source>
        <dbReference type="ARBA" id="ARBA00023211"/>
    </source>
</evidence>
<comment type="similarity">
    <text evidence="3 12">Belongs to the PP2C family.</text>
</comment>
<comment type="catalytic activity">
    <reaction evidence="11">
        <text>O-phospho-L-threonyl-[protein] + H2O = L-threonyl-[protein] + phosphate</text>
        <dbReference type="Rhea" id="RHEA:47004"/>
        <dbReference type="Rhea" id="RHEA-COMP:11060"/>
        <dbReference type="Rhea" id="RHEA-COMP:11605"/>
        <dbReference type="ChEBI" id="CHEBI:15377"/>
        <dbReference type="ChEBI" id="CHEBI:30013"/>
        <dbReference type="ChEBI" id="CHEBI:43474"/>
        <dbReference type="ChEBI" id="CHEBI:61977"/>
        <dbReference type="EC" id="3.1.3.16"/>
    </reaction>
</comment>
<keyword evidence="5" id="KW-0479">Metal-binding</keyword>
<evidence type="ECO:0000259" key="13">
    <source>
        <dbReference type="PROSITE" id="PS51746"/>
    </source>
</evidence>
<keyword evidence="15" id="KW-1185">Reference proteome</keyword>
<dbReference type="PANTHER" id="PTHR47992">
    <property type="entry name" value="PROTEIN PHOSPHATASE"/>
    <property type="match status" value="1"/>
</dbReference>
<organism evidence="14 15">
    <name type="scientific">Lupinus angustifolius</name>
    <name type="common">Narrow-leaved blue lupine</name>
    <dbReference type="NCBI Taxonomy" id="3871"/>
    <lineage>
        <taxon>Eukaryota</taxon>
        <taxon>Viridiplantae</taxon>
        <taxon>Streptophyta</taxon>
        <taxon>Embryophyta</taxon>
        <taxon>Tracheophyta</taxon>
        <taxon>Spermatophyta</taxon>
        <taxon>Magnoliopsida</taxon>
        <taxon>eudicotyledons</taxon>
        <taxon>Gunneridae</taxon>
        <taxon>Pentapetalae</taxon>
        <taxon>rosids</taxon>
        <taxon>fabids</taxon>
        <taxon>Fabales</taxon>
        <taxon>Fabaceae</taxon>
        <taxon>Papilionoideae</taxon>
        <taxon>50 kb inversion clade</taxon>
        <taxon>genistoids sensu lato</taxon>
        <taxon>core genistoids</taxon>
        <taxon>Genisteae</taxon>
        <taxon>Lupinus</taxon>
    </lineage>
</organism>
<dbReference type="InterPro" id="IPR000222">
    <property type="entry name" value="PP2C_BS"/>
</dbReference>
<dbReference type="GO" id="GO:0046872">
    <property type="term" value="F:metal ion binding"/>
    <property type="evidence" value="ECO:0007669"/>
    <property type="project" value="UniProtKB-KW"/>
</dbReference>
<dbReference type="AlphaFoldDB" id="A0A1J7GCB7"/>